<comment type="caution">
    <text evidence="14">The sequence shown here is derived from an EMBL/GenBank/DDBJ whole genome shotgun (WGS) entry which is preliminary data.</text>
</comment>
<feature type="transmembrane region" description="Helical" evidence="9">
    <location>
        <begin position="263"/>
        <end position="281"/>
    </location>
</feature>
<evidence type="ECO:0000256" key="5">
    <source>
        <dbReference type="ARBA" id="ARBA00022927"/>
    </source>
</evidence>
<evidence type="ECO:0000256" key="7">
    <source>
        <dbReference type="ARBA" id="ARBA00023010"/>
    </source>
</evidence>
<dbReference type="InterPro" id="IPR048631">
    <property type="entry name" value="SecD_1st"/>
</dbReference>
<comment type="function">
    <text evidence="9">Part of the Sec protein translocase complex. Interacts with the SecYEG preprotein conducting channel. SecDF uses the proton motive force (PMF) to complete protein translocation after the ATP-dependent function of SecA.</text>
</comment>
<feature type="transmembrane region" description="Helical" evidence="9">
    <location>
        <begin position="460"/>
        <end position="478"/>
    </location>
</feature>
<gene>
    <name evidence="14" type="primary">secDF</name>
    <name evidence="9" type="synonym">secD</name>
    <name evidence="10" type="synonym">secF</name>
    <name evidence="14" type="ORF">H9659_08455</name>
</gene>
<evidence type="ECO:0000256" key="6">
    <source>
        <dbReference type="ARBA" id="ARBA00022989"/>
    </source>
</evidence>
<evidence type="ECO:0000313" key="15">
    <source>
        <dbReference type="Proteomes" id="UP000659496"/>
    </source>
</evidence>
<organism evidence="14 15">
    <name type="scientific">Sporosarcina gallistercoris</name>
    <dbReference type="NCBI Taxonomy" id="2762245"/>
    <lineage>
        <taxon>Bacteria</taxon>
        <taxon>Bacillati</taxon>
        <taxon>Bacillota</taxon>
        <taxon>Bacilli</taxon>
        <taxon>Bacillales</taxon>
        <taxon>Caryophanaceae</taxon>
        <taxon>Sporosarcina</taxon>
    </lineage>
</organism>
<dbReference type="Gene3D" id="3.30.70.3220">
    <property type="match status" value="1"/>
</dbReference>
<dbReference type="EMBL" id="JACSQY010000005">
    <property type="protein sequence ID" value="MBD7908359.1"/>
    <property type="molecule type" value="Genomic_DNA"/>
</dbReference>
<feature type="transmembrane region" description="Helical" evidence="9">
    <location>
        <begin position="625"/>
        <end position="646"/>
    </location>
</feature>
<evidence type="ECO:0000256" key="4">
    <source>
        <dbReference type="ARBA" id="ARBA00022692"/>
    </source>
</evidence>
<proteinExistence type="inferred from homology"/>
<dbReference type="NCBIfam" id="TIGR01129">
    <property type="entry name" value="secD"/>
    <property type="match status" value="1"/>
</dbReference>
<dbReference type="SUPFAM" id="SSF82866">
    <property type="entry name" value="Multidrug efflux transporter AcrB transmembrane domain"/>
    <property type="match status" value="2"/>
</dbReference>
<reference evidence="14 15" key="1">
    <citation type="submission" date="2020-08" db="EMBL/GenBank/DDBJ databases">
        <title>A Genomic Blueprint of the Chicken Gut Microbiome.</title>
        <authorList>
            <person name="Gilroy R."/>
            <person name="Ravi A."/>
            <person name="Getino M."/>
            <person name="Pursley I."/>
            <person name="Horton D.L."/>
            <person name="Alikhan N.-F."/>
            <person name="Baker D."/>
            <person name="Gharbi K."/>
            <person name="Hall N."/>
            <person name="Watson M."/>
            <person name="Adriaenssens E.M."/>
            <person name="Foster-Nyarko E."/>
            <person name="Jarju S."/>
            <person name="Secka A."/>
            <person name="Antonio M."/>
            <person name="Oren A."/>
            <person name="Chaudhuri R."/>
            <person name="La Ragione R.M."/>
            <person name="Hildebrand F."/>
            <person name="Pallen M.J."/>
        </authorList>
    </citation>
    <scope>NUCLEOTIDE SEQUENCE [LARGE SCALE GENOMIC DNA]</scope>
    <source>
        <strain evidence="14 15">Sa3CUA8</strain>
    </source>
</reference>
<keyword evidence="6 9" id="KW-1133">Transmembrane helix</keyword>
<dbReference type="HAMAP" id="MF_01463_B">
    <property type="entry name" value="SecD_B"/>
    <property type="match status" value="1"/>
</dbReference>
<keyword evidence="15" id="KW-1185">Reference proteome</keyword>
<evidence type="ECO:0000256" key="10">
    <source>
        <dbReference type="HAMAP-Rule" id="MF_01464"/>
    </source>
</evidence>
<dbReference type="Gene3D" id="1.20.1640.10">
    <property type="entry name" value="Multidrug efflux transporter AcrB transmembrane domain"/>
    <property type="match status" value="2"/>
</dbReference>
<dbReference type="NCBIfam" id="NF009581">
    <property type="entry name" value="PRK13024.1-1"/>
    <property type="match status" value="1"/>
</dbReference>
<dbReference type="Pfam" id="PF02355">
    <property type="entry name" value="SecD_SecF_C"/>
    <property type="match status" value="2"/>
</dbReference>
<dbReference type="Pfam" id="PF07549">
    <property type="entry name" value="Sec_GG"/>
    <property type="match status" value="1"/>
</dbReference>
<dbReference type="PANTHER" id="PTHR30081:SF1">
    <property type="entry name" value="PROTEIN TRANSLOCASE SUBUNIT SECD"/>
    <property type="match status" value="1"/>
</dbReference>
<feature type="domain" description="Protein export membrane protein SecD/SecF C-terminal" evidence="11">
    <location>
        <begin position="242"/>
        <end position="403"/>
    </location>
</feature>
<dbReference type="HAMAP" id="MF_01464_B">
    <property type="entry name" value="SecF_B"/>
    <property type="match status" value="1"/>
</dbReference>
<evidence type="ECO:0000259" key="11">
    <source>
        <dbReference type="Pfam" id="PF02355"/>
    </source>
</evidence>
<feature type="transmembrane region" description="Helical" evidence="9">
    <location>
        <begin position="681"/>
        <end position="699"/>
    </location>
</feature>
<feature type="transmembrane region" description="Helical" evidence="9">
    <location>
        <begin position="705"/>
        <end position="729"/>
    </location>
</feature>
<dbReference type="InterPro" id="IPR022645">
    <property type="entry name" value="SecD/SecF_bac"/>
</dbReference>
<dbReference type="InterPro" id="IPR054384">
    <property type="entry name" value="SecDF_P1_head"/>
</dbReference>
<keyword evidence="4 9" id="KW-0812">Transmembrane</keyword>
<comment type="subunit">
    <text evidence="9">Forms a complex with SecF. Part of the essential Sec protein translocation apparatus which comprises SecA, SecYEG and auxiliary proteins SecDF. Other proteins may also be involved.</text>
</comment>
<comment type="similarity">
    <text evidence="10">Belongs to the SecD/SecF family. SecF subfamily.</text>
</comment>
<feature type="domain" description="SecDF P1 head subdomain" evidence="13">
    <location>
        <begin position="125"/>
        <end position="240"/>
    </location>
</feature>
<comment type="subcellular location">
    <subcellularLocation>
        <location evidence="1 9">Cell membrane</location>
        <topology evidence="1 9">Multi-pass membrane protein</topology>
    </subcellularLocation>
</comment>
<comment type="subunit">
    <text evidence="10">Forms a complex with SecD. Part of the essential Sec protein translocation apparatus which comprises SecA, SecYEG and auxiliary proteins SecDF. Other proteins may also be involved.</text>
</comment>
<evidence type="ECO:0000259" key="13">
    <source>
        <dbReference type="Pfam" id="PF22599"/>
    </source>
</evidence>
<dbReference type="NCBIfam" id="TIGR00966">
    <property type="entry name" value="transloc_SecF"/>
    <property type="match status" value="1"/>
</dbReference>
<feature type="domain" description="Protein translocase subunit SecDF P1" evidence="12">
    <location>
        <begin position="67"/>
        <end position="124"/>
    </location>
</feature>
<keyword evidence="5 9" id="KW-0653">Protein transport</keyword>
<dbReference type="InterPro" id="IPR022813">
    <property type="entry name" value="SecD/SecF_arch_bac"/>
</dbReference>
<evidence type="ECO:0000313" key="14">
    <source>
        <dbReference type="EMBL" id="MBD7908359.1"/>
    </source>
</evidence>
<name>A0ABR8PJM0_9BACL</name>
<evidence type="ECO:0000256" key="9">
    <source>
        <dbReference type="HAMAP-Rule" id="MF_01463"/>
    </source>
</evidence>
<dbReference type="Proteomes" id="UP000659496">
    <property type="component" value="Unassembled WGS sequence"/>
</dbReference>
<keyword evidence="7 9" id="KW-0811">Translocation</keyword>
<comment type="similarity">
    <text evidence="9">Belongs to the SecD/SecF family. SecD subfamily.</text>
</comment>
<protein>
    <recommendedName>
        <fullName evidence="9 10">Multifunctional fusion protein</fullName>
    </recommendedName>
    <domain>
        <recommendedName>
            <fullName evidence="9">Protein translocase subunit SecD</fullName>
        </recommendedName>
    </domain>
    <domain>
        <recommendedName>
            <fullName evidence="10">Protein-export membrane protein SecF</fullName>
        </recommendedName>
    </domain>
</protein>
<evidence type="ECO:0000259" key="12">
    <source>
        <dbReference type="Pfam" id="PF21760"/>
    </source>
</evidence>
<feature type="transmembrane region" description="Helical" evidence="9">
    <location>
        <begin position="574"/>
        <end position="591"/>
    </location>
</feature>
<dbReference type="InterPro" id="IPR005791">
    <property type="entry name" value="SecD"/>
</dbReference>
<evidence type="ECO:0000256" key="8">
    <source>
        <dbReference type="ARBA" id="ARBA00023136"/>
    </source>
</evidence>
<dbReference type="PRINTS" id="PR01755">
    <property type="entry name" value="SECFTRNLCASE"/>
</dbReference>
<feature type="transmembrane region" description="Helical" evidence="9">
    <location>
        <begin position="360"/>
        <end position="379"/>
    </location>
</feature>
<dbReference type="NCBIfam" id="TIGR00916">
    <property type="entry name" value="2A0604s01"/>
    <property type="match status" value="2"/>
</dbReference>
<dbReference type="InterPro" id="IPR055344">
    <property type="entry name" value="SecD_SecF_C_bact"/>
</dbReference>
<evidence type="ECO:0000256" key="2">
    <source>
        <dbReference type="ARBA" id="ARBA00022448"/>
    </source>
</evidence>
<sequence>MKKRGRLVAFLLLLVIFAATIGSTANPILKNVKLGLDLQGGFEVLYEVEQLKTGTNNQKITEEVVADTAKALRNRIDVLGVSEPSIQIESNNRIRVQLAGVDDQKKARELLSTQANLTFRDADDKLLLDGDDLKAGKAKANFGESGNPVVTLEMKDPSKFAEVTAAVAAKAPENVMVIWLDFEEGKDSYKEEIKKPDPRFISAPSVRQTINSSNVEISGSFTVEETKNLAGILNAGALPVHLEEMYSTSVGAQFGEQALDKTITAGIIGVSLIFLFMLVYYRIPGFVAVITLSVYIFLILVVFTLINGVLTLPGIAALLLGVGMAVDANILTYERIKEELRVGSSIKTAFSRGAKESFTAILDANVTTLLAAVVLFIFGTSSVKGFATMLIISIAVSFLTAVWGSRLLLGLLVNSGIFDGKTSWFGISPKRVHPLEDHVDTLELTTKFDRFDFVHSRKRFYTLSIVLLIAGMIVLGIFKLNLGIDFSSGTRAEILSESTLTKEEISTYLEDIGHPTDDIVISGEKSNIGVARFKEEFSQEEVNGIKSQVAEKYGAEPNISTVSDKVGKELAENAIKALLLAALGIIIYVAFRFEWRMGVSAIIGLVHDAFFMIAIFSILRLEVDITFIAAVLTIVGYSINDTIVTFDRIRENLHKIGHLDNENDLADIINKSLRQTLGRSVNTVLTVLIVVVALIALGAEAIRPFSIALLIGLIAGTYSSIYISAQIWFDLKKREIKKHGKLKTVKEKKQWGSDEPIV</sequence>
<keyword evidence="8 9" id="KW-0472">Membrane</keyword>
<dbReference type="PANTHER" id="PTHR30081">
    <property type="entry name" value="PROTEIN-EXPORT MEMBRANE PROTEIN SEC"/>
    <property type="match status" value="1"/>
</dbReference>
<keyword evidence="2 9" id="KW-0813">Transport</keyword>
<accession>A0ABR8PJM0</accession>
<feature type="transmembrane region" description="Helical" evidence="9">
    <location>
        <begin position="312"/>
        <end position="331"/>
    </location>
</feature>
<dbReference type="InterPro" id="IPR005665">
    <property type="entry name" value="SecF_bac"/>
</dbReference>
<keyword evidence="3 9" id="KW-1003">Cell membrane</keyword>
<dbReference type="InterPro" id="IPR048634">
    <property type="entry name" value="SecD_SecF_C"/>
</dbReference>
<feature type="transmembrane region" description="Helical" evidence="9">
    <location>
        <begin position="385"/>
        <end position="404"/>
    </location>
</feature>
<comment type="caution">
    <text evidence="9">Lacks conserved residue(s) required for the propagation of feature annotation.</text>
</comment>
<feature type="transmembrane region" description="Helical" evidence="9">
    <location>
        <begin position="598"/>
        <end position="619"/>
    </location>
</feature>
<dbReference type="RefSeq" id="WP_191689507.1">
    <property type="nucleotide sequence ID" value="NZ_JACSQY010000005.1"/>
</dbReference>
<evidence type="ECO:0000256" key="3">
    <source>
        <dbReference type="ARBA" id="ARBA00022475"/>
    </source>
</evidence>
<dbReference type="InterPro" id="IPR022646">
    <property type="entry name" value="SecD/SecF_CS"/>
</dbReference>
<feature type="transmembrane region" description="Helical" evidence="9">
    <location>
        <begin position="286"/>
        <end position="306"/>
    </location>
</feature>
<dbReference type="Pfam" id="PF22599">
    <property type="entry name" value="SecDF_P1_head"/>
    <property type="match status" value="1"/>
</dbReference>
<feature type="domain" description="Protein export membrane protein SecD/SecF C-terminal" evidence="11">
    <location>
        <begin position="555"/>
        <end position="733"/>
    </location>
</feature>
<evidence type="ECO:0000256" key="1">
    <source>
        <dbReference type="ARBA" id="ARBA00004651"/>
    </source>
</evidence>
<dbReference type="Pfam" id="PF21760">
    <property type="entry name" value="SecD_1st"/>
    <property type="match status" value="1"/>
</dbReference>